<evidence type="ECO:0000313" key="3">
    <source>
        <dbReference type="Proteomes" id="UP000595692"/>
    </source>
</evidence>
<protein>
    <submittedName>
        <fullName evidence="2">Putative tegument protein</fullName>
    </submittedName>
</protein>
<dbReference type="Proteomes" id="UP000595692">
    <property type="component" value="Segment"/>
</dbReference>
<organism evidence="2 3">
    <name type="scientific">Pseudomonas phage Bertil</name>
    <dbReference type="NCBI Taxonomy" id="2801385"/>
    <lineage>
        <taxon>Viruses</taxon>
        <taxon>Duplodnaviria</taxon>
        <taxon>Heunggongvirae</taxon>
        <taxon>Uroviricota</taxon>
        <taxon>Caudoviricetes</taxon>
        <taxon>Autographivirales</taxon>
        <taxon>Autoscriptoviridae</taxon>
        <taxon>Bertilvirus</taxon>
        <taxon>Bertilvirus bertil</taxon>
    </lineage>
</organism>
<sequence length="300" mass="32705">MSEVQKKALSLAEIRALAAAAKETAVDMTEETKGGGGARLLPDGYSLARITGVIEYGLQPQEFEGKPTADADEVQLEFALYDEGYANEDGTPYVVRTYPFKVSRTSKSNAFKMFKALNWQNQHTSWIDLLGETIMVKIVQYDDKNKKKRSKIDTTGFLPPIDLRTKKPYPCDALDESLLRVFLWDQPTIECWDLLEIKGENDDGNSKNFLQEKLLSAKNFAGSALEELLLGNGVKFTVPTPKAKGAPSSNAAESAKAAASGAALPPGADEAVDLPWEGEGEQPVAENAEPADDEMPDMPV</sequence>
<name>A0A7T8EQD6_9CAUD</name>
<feature type="region of interest" description="Disordered" evidence="1">
    <location>
        <begin position="239"/>
        <end position="300"/>
    </location>
</feature>
<proteinExistence type="predicted"/>
<evidence type="ECO:0000313" key="2">
    <source>
        <dbReference type="EMBL" id="QQO90789.1"/>
    </source>
</evidence>
<dbReference type="EMBL" id="MW286266">
    <property type="protein sequence ID" value="QQO90789.1"/>
    <property type="molecule type" value="Genomic_DNA"/>
</dbReference>
<evidence type="ECO:0000256" key="1">
    <source>
        <dbReference type="SAM" id="MobiDB-lite"/>
    </source>
</evidence>
<feature type="compositionally biased region" description="Acidic residues" evidence="1">
    <location>
        <begin position="270"/>
        <end position="280"/>
    </location>
</feature>
<accession>A0A7T8EQD6</accession>
<feature type="compositionally biased region" description="Acidic residues" evidence="1">
    <location>
        <begin position="289"/>
        <end position="300"/>
    </location>
</feature>
<feature type="compositionally biased region" description="Low complexity" evidence="1">
    <location>
        <begin position="246"/>
        <end position="268"/>
    </location>
</feature>
<reference evidence="2 3" key="1">
    <citation type="submission" date="2020-11" db="EMBL/GenBank/DDBJ databases">
        <authorList>
            <person name="Joergensen J.B."/>
            <person name="Djurhuus A.M."/>
            <person name="Carstens A.B."/>
            <person name="Kot W."/>
            <person name="Neve H."/>
            <person name="Morris C.E."/>
            <person name="Hansen L.H."/>
        </authorList>
    </citation>
    <scope>NUCLEOTIDE SEQUENCE [LARGE SCALE GENOMIC DNA]</scope>
</reference>
<keyword evidence="3" id="KW-1185">Reference proteome</keyword>